<dbReference type="EMBL" id="CP050530">
    <property type="protein sequence ID" value="QMV47256.1"/>
    <property type="molecule type" value="Genomic_DNA"/>
</dbReference>
<dbReference type="AlphaFoldDB" id="A0A7G5CDH2"/>
<proteinExistence type="predicted"/>
<sequence length="48" mass="5507">MPYALSSSSQRVTLYNDVMKVADTWGLCFTRWNDKVSVRRCSPFSSSE</sequence>
<organism evidence="1 2">
    <name type="scientific">Wolbachia pipientis</name>
    <dbReference type="NCBI Taxonomy" id="955"/>
    <lineage>
        <taxon>Bacteria</taxon>
        <taxon>Pseudomonadati</taxon>
        <taxon>Pseudomonadota</taxon>
        <taxon>Alphaproteobacteria</taxon>
        <taxon>Rickettsiales</taxon>
        <taxon>Anaplasmataceae</taxon>
        <taxon>Wolbachieae</taxon>
        <taxon>Wolbachia</taxon>
    </lineage>
</organism>
<evidence type="ECO:0000313" key="1">
    <source>
        <dbReference type="EMBL" id="QMV47256.1"/>
    </source>
</evidence>
<accession>A0A7G5CDH2</accession>
<protein>
    <submittedName>
        <fullName evidence="1">Uncharacterized protein</fullName>
    </submittedName>
</protein>
<name>A0A7G5CDH2_WOLPI</name>
<gene>
    <name evidence="1" type="ORF">HC356_04520</name>
</gene>
<reference evidence="1 2" key="1">
    <citation type="journal article" date="2020" name="Mol. Biol. Evol.">
        <title>Life and death of selfish genes: comparative genomics reveals the dynamic evolution of cytoplasmic incompatibility.</title>
        <authorList>
            <person name="Martinez J."/>
            <person name="Klasson L."/>
            <person name="Welch J."/>
            <person name="Jiggins F.M."/>
        </authorList>
    </citation>
    <scope>NUCLEOTIDE SEQUENCE [LARGE SCALE GENOMIC DNA]</scope>
    <source>
        <strain evidence="1">WNik</strain>
    </source>
</reference>
<dbReference type="Proteomes" id="UP000515596">
    <property type="component" value="Chromosome"/>
</dbReference>
<dbReference type="RefSeq" id="WP_182183055.1">
    <property type="nucleotide sequence ID" value="NZ_CP050530.1"/>
</dbReference>
<evidence type="ECO:0000313" key="2">
    <source>
        <dbReference type="Proteomes" id="UP000515596"/>
    </source>
</evidence>